<organism evidence="3 4">
    <name type="scientific">Methylobacterium oryzae</name>
    <dbReference type="NCBI Taxonomy" id="334852"/>
    <lineage>
        <taxon>Bacteria</taxon>
        <taxon>Pseudomonadati</taxon>
        <taxon>Pseudomonadota</taxon>
        <taxon>Alphaproteobacteria</taxon>
        <taxon>Hyphomicrobiales</taxon>
        <taxon>Methylobacteriaceae</taxon>
        <taxon>Methylobacterium</taxon>
    </lineage>
</organism>
<evidence type="ECO:0000256" key="2">
    <source>
        <dbReference type="SAM" id="SignalP"/>
    </source>
</evidence>
<feature type="chain" id="PRO_5046787570" evidence="2">
    <location>
        <begin position="24"/>
        <end position="97"/>
    </location>
</feature>
<dbReference type="EMBL" id="MLCA01000016">
    <property type="protein sequence ID" value="MEE7494398.1"/>
    <property type="molecule type" value="Genomic_DNA"/>
</dbReference>
<keyword evidence="4" id="KW-1185">Reference proteome</keyword>
<name>A0ABU7TXL7_9HYPH</name>
<feature type="region of interest" description="Disordered" evidence="1">
    <location>
        <begin position="63"/>
        <end position="82"/>
    </location>
</feature>
<protein>
    <submittedName>
        <fullName evidence="3">Uncharacterized protein</fullName>
    </submittedName>
</protein>
<proteinExistence type="predicted"/>
<dbReference type="Proteomes" id="UP001355206">
    <property type="component" value="Unassembled WGS sequence"/>
</dbReference>
<evidence type="ECO:0000256" key="1">
    <source>
        <dbReference type="SAM" id="MobiDB-lite"/>
    </source>
</evidence>
<accession>A0ABU7TXL7</accession>
<reference evidence="3 4" key="1">
    <citation type="journal article" date="2012" name="Genet. Mol. Biol.">
        <title>Analysis of 16S rRNA and mxaF genes revealing insights into Methylobacterium niche-specific plant association.</title>
        <authorList>
            <person name="Dourado M.N."/>
            <person name="Andreote F.D."/>
            <person name="Dini-Andreote F."/>
            <person name="Conti R."/>
            <person name="Araujo J.M."/>
            <person name="Araujo W.L."/>
        </authorList>
    </citation>
    <scope>NUCLEOTIDE SEQUENCE [LARGE SCALE GENOMIC DNA]</scope>
    <source>
        <strain evidence="3 4">TC3-10</strain>
    </source>
</reference>
<gene>
    <name evidence="3" type="ORF">MOTC310_29845</name>
</gene>
<keyword evidence="2" id="KW-0732">Signal</keyword>
<sequence>MSVRTRRACLILALVGLAGSAAAEPLVLRVQPREHPLFVQHAWRVAGNPNVTPDNPMGVVGWDGPPDDVPSVSGDAGSMAPGSIVDAPFEGYGFGLD</sequence>
<comment type="caution">
    <text evidence="3">The sequence shown here is derived from an EMBL/GenBank/DDBJ whole genome shotgun (WGS) entry which is preliminary data.</text>
</comment>
<feature type="signal peptide" evidence="2">
    <location>
        <begin position="1"/>
        <end position="23"/>
    </location>
</feature>
<evidence type="ECO:0000313" key="3">
    <source>
        <dbReference type="EMBL" id="MEE7494398.1"/>
    </source>
</evidence>
<evidence type="ECO:0000313" key="4">
    <source>
        <dbReference type="Proteomes" id="UP001355206"/>
    </source>
</evidence>